<feature type="transmembrane region" description="Helical" evidence="7">
    <location>
        <begin position="257"/>
        <end position="279"/>
    </location>
</feature>
<dbReference type="InterPro" id="IPR018939">
    <property type="entry name" value="Autophagy-rel_prot_27"/>
</dbReference>
<reference evidence="9" key="1">
    <citation type="submission" date="2019-10" db="EMBL/GenBank/DDBJ databases">
        <authorList>
            <consortium name="DOE Joint Genome Institute"/>
            <person name="Kuo A."/>
            <person name="Miyauchi S."/>
            <person name="Kiss E."/>
            <person name="Drula E."/>
            <person name="Kohler A."/>
            <person name="Sanchez-Garcia M."/>
            <person name="Andreopoulos B."/>
            <person name="Barry K.W."/>
            <person name="Bonito G."/>
            <person name="Buee M."/>
            <person name="Carver A."/>
            <person name="Chen C."/>
            <person name="Cichocki N."/>
            <person name="Clum A."/>
            <person name="Culley D."/>
            <person name="Crous P.W."/>
            <person name="Fauchery L."/>
            <person name="Girlanda M."/>
            <person name="Hayes R."/>
            <person name="Keri Z."/>
            <person name="LaButti K."/>
            <person name="Lipzen A."/>
            <person name="Lombard V."/>
            <person name="Magnuson J."/>
            <person name="Maillard F."/>
            <person name="Morin E."/>
            <person name="Murat C."/>
            <person name="Nolan M."/>
            <person name="Ohm R."/>
            <person name="Pangilinan J."/>
            <person name="Pereira M."/>
            <person name="Perotto S."/>
            <person name="Peter M."/>
            <person name="Riley R."/>
            <person name="Sitrit Y."/>
            <person name="Stielow B."/>
            <person name="Szollosi G."/>
            <person name="Zifcakova L."/>
            <person name="Stursova M."/>
            <person name="Spatafora J.W."/>
            <person name="Tedersoo L."/>
            <person name="Vaario L.-M."/>
            <person name="Yamada A."/>
            <person name="Yan M."/>
            <person name="Wang P."/>
            <person name="Xu J."/>
            <person name="Bruns T."/>
            <person name="Baldrian P."/>
            <person name="Vilgalys R."/>
            <person name="Henrissat B."/>
            <person name="Grigoriev I.V."/>
            <person name="Hibbett D."/>
            <person name="Nagy L.G."/>
            <person name="Martin F.M."/>
        </authorList>
    </citation>
    <scope>NUCLEOTIDE SEQUENCE</scope>
    <source>
        <strain evidence="9">Prilba</strain>
    </source>
</reference>
<evidence type="ECO:0000256" key="1">
    <source>
        <dbReference type="ARBA" id="ARBA00004167"/>
    </source>
</evidence>
<dbReference type="OrthoDB" id="29460at2759"/>
<feature type="signal peptide" evidence="8">
    <location>
        <begin position="1"/>
        <end position="19"/>
    </location>
</feature>
<gene>
    <name evidence="9" type="ORF">DFH94DRAFT_316207</name>
</gene>
<dbReference type="Gene3D" id="2.70.130.10">
    <property type="entry name" value="Mannose-6-phosphate receptor binding domain"/>
    <property type="match status" value="1"/>
</dbReference>
<feature type="region of interest" description="Disordered" evidence="6">
    <location>
        <begin position="213"/>
        <end position="251"/>
    </location>
</feature>
<protein>
    <recommendedName>
        <fullName evidence="11">Autophagy-related protein 27</fullName>
    </recommendedName>
</protein>
<keyword evidence="10" id="KW-1185">Reference proteome</keyword>
<proteinExistence type="predicted"/>
<dbReference type="Proteomes" id="UP000759537">
    <property type="component" value="Unassembled WGS sequence"/>
</dbReference>
<dbReference type="EMBL" id="WHVB01000004">
    <property type="protein sequence ID" value="KAF8483560.1"/>
    <property type="molecule type" value="Genomic_DNA"/>
</dbReference>
<name>A0A9P5TBN9_9AGAM</name>
<comment type="subcellular location">
    <subcellularLocation>
        <location evidence="1">Membrane</location>
        <topology evidence="1">Single-pass membrane protein</topology>
    </subcellularLocation>
</comment>
<dbReference type="Pfam" id="PF09451">
    <property type="entry name" value="ATG27"/>
    <property type="match status" value="1"/>
</dbReference>
<keyword evidence="2 7" id="KW-0812">Transmembrane</keyword>
<evidence type="ECO:0000256" key="7">
    <source>
        <dbReference type="SAM" id="Phobius"/>
    </source>
</evidence>
<evidence type="ECO:0000256" key="5">
    <source>
        <dbReference type="ARBA" id="ARBA00023136"/>
    </source>
</evidence>
<evidence type="ECO:0000256" key="4">
    <source>
        <dbReference type="ARBA" id="ARBA00022989"/>
    </source>
</evidence>
<keyword evidence="5 7" id="KW-0472">Membrane</keyword>
<dbReference type="InterPro" id="IPR009011">
    <property type="entry name" value="Man6P_isomerase_rcpt-bd_dom_sf"/>
</dbReference>
<feature type="compositionally biased region" description="Acidic residues" evidence="6">
    <location>
        <begin position="213"/>
        <end position="240"/>
    </location>
</feature>
<comment type="caution">
    <text evidence="9">The sequence shown here is derived from an EMBL/GenBank/DDBJ whole genome shotgun (WGS) entry which is preliminary data.</text>
</comment>
<organism evidence="9 10">
    <name type="scientific">Russula ochroleuca</name>
    <dbReference type="NCBI Taxonomy" id="152965"/>
    <lineage>
        <taxon>Eukaryota</taxon>
        <taxon>Fungi</taxon>
        <taxon>Dikarya</taxon>
        <taxon>Basidiomycota</taxon>
        <taxon>Agaricomycotina</taxon>
        <taxon>Agaricomycetes</taxon>
        <taxon>Russulales</taxon>
        <taxon>Russulaceae</taxon>
        <taxon>Russula</taxon>
    </lineage>
</organism>
<keyword evidence="3 8" id="KW-0732">Signal</keyword>
<feature type="chain" id="PRO_5040374902" description="Autophagy-related protein 27" evidence="8">
    <location>
        <begin position="20"/>
        <end position="356"/>
    </location>
</feature>
<evidence type="ECO:0000256" key="2">
    <source>
        <dbReference type="ARBA" id="ARBA00022692"/>
    </source>
</evidence>
<reference evidence="9" key="2">
    <citation type="journal article" date="2020" name="Nat. Commun.">
        <title>Large-scale genome sequencing of mycorrhizal fungi provides insights into the early evolution of symbiotic traits.</title>
        <authorList>
            <person name="Miyauchi S."/>
            <person name="Kiss E."/>
            <person name="Kuo A."/>
            <person name="Drula E."/>
            <person name="Kohler A."/>
            <person name="Sanchez-Garcia M."/>
            <person name="Morin E."/>
            <person name="Andreopoulos B."/>
            <person name="Barry K.W."/>
            <person name="Bonito G."/>
            <person name="Buee M."/>
            <person name="Carver A."/>
            <person name="Chen C."/>
            <person name="Cichocki N."/>
            <person name="Clum A."/>
            <person name="Culley D."/>
            <person name="Crous P.W."/>
            <person name="Fauchery L."/>
            <person name="Girlanda M."/>
            <person name="Hayes R.D."/>
            <person name="Keri Z."/>
            <person name="LaButti K."/>
            <person name="Lipzen A."/>
            <person name="Lombard V."/>
            <person name="Magnuson J."/>
            <person name="Maillard F."/>
            <person name="Murat C."/>
            <person name="Nolan M."/>
            <person name="Ohm R.A."/>
            <person name="Pangilinan J."/>
            <person name="Pereira M.F."/>
            <person name="Perotto S."/>
            <person name="Peter M."/>
            <person name="Pfister S."/>
            <person name="Riley R."/>
            <person name="Sitrit Y."/>
            <person name="Stielow J.B."/>
            <person name="Szollosi G."/>
            <person name="Zifcakova L."/>
            <person name="Stursova M."/>
            <person name="Spatafora J.W."/>
            <person name="Tedersoo L."/>
            <person name="Vaario L.M."/>
            <person name="Yamada A."/>
            <person name="Yan M."/>
            <person name="Wang P."/>
            <person name="Xu J."/>
            <person name="Bruns T."/>
            <person name="Baldrian P."/>
            <person name="Vilgalys R."/>
            <person name="Dunand C."/>
            <person name="Henrissat B."/>
            <person name="Grigoriev I.V."/>
            <person name="Hibbett D."/>
            <person name="Nagy L.G."/>
            <person name="Martin F.M."/>
        </authorList>
    </citation>
    <scope>NUCLEOTIDE SEQUENCE</scope>
    <source>
        <strain evidence="9">Prilba</strain>
    </source>
</reference>
<sequence length="356" mass="39978">MIAFPLALVIVQITAVASAIRLPMNQCRITLDNYRFDLCPLLDERHNSGHVDLVLHYQTPPTITTIVYNISLNGPLRSSDAFSDDEQCVRGTWACVTTRKHPSGPDLWKDDRGAEDIPIVMGHPQSEPQQDHSVGDKEDFGIYAELRESDKFPSLSLHMHGGYYANVPQRVQIDFECVESEDDAPKISGIGNNTHVLTWATKHACARVHQTFLEDDGESNLAPEDEEPDDPLEDAEDAEEPLPNQDLFTPVPPNKKGLSTVTIIVCSGTALLGLGYFAMRPPAVLRRRIREIRRARFLRGTRDPKLIRWAAEELEMLGVDEYEVDEMVNSRPLADEEIPLRSSRTRPTFVNYGTAH</sequence>
<evidence type="ECO:0000313" key="10">
    <source>
        <dbReference type="Proteomes" id="UP000759537"/>
    </source>
</evidence>
<keyword evidence="4 7" id="KW-1133">Transmembrane helix</keyword>
<dbReference type="AlphaFoldDB" id="A0A9P5TBN9"/>
<dbReference type="GO" id="GO:0016020">
    <property type="term" value="C:membrane"/>
    <property type="evidence" value="ECO:0007669"/>
    <property type="project" value="UniProtKB-SubCell"/>
</dbReference>
<evidence type="ECO:0000313" key="9">
    <source>
        <dbReference type="EMBL" id="KAF8483560.1"/>
    </source>
</evidence>
<evidence type="ECO:0000256" key="3">
    <source>
        <dbReference type="ARBA" id="ARBA00022729"/>
    </source>
</evidence>
<evidence type="ECO:0008006" key="11">
    <source>
        <dbReference type="Google" id="ProtNLM"/>
    </source>
</evidence>
<accession>A0A9P5TBN9</accession>
<evidence type="ECO:0000256" key="6">
    <source>
        <dbReference type="SAM" id="MobiDB-lite"/>
    </source>
</evidence>
<evidence type="ECO:0000256" key="8">
    <source>
        <dbReference type="SAM" id="SignalP"/>
    </source>
</evidence>